<dbReference type="PROSITE" id="PS50914">
    <property type="entry name" value="BON"/>
    <property type="match status" value="1"/>
</dbReference>
<accession>A0A7W9WXG4</accession>
<name>A0A7W9WXG4_9BURK</name>
<evidence type="ECO:0000256" key="1">
    <source>
        <dbReference type="SAM" id="SignalP"/>
    </source>
</evidence>
<dbReference type="InterPro" id="IPR007055">
    <property type="entry name" value="BON_dom"/>
</dbReference>
<feature type="chain" id="PRO_5030663535" evidence="1">
    <location>
        <begin position="26"/>
        <end position="108"/>
    </location>
</feature>
<organism evidence="3 4">
    <name type="scientific">Massilia aurea</name>
    <dbReference type="NCBI Taxonomy" id="373040"/>
    <lineage>
        <taxon>Bacteria</taxon>
        <taxon>Pseudomonadati</taxon>
        <taxon>Pseudomonadota</taxon>
        <taxon>Betaproteobacteria</taxon>
        <taxon>Burkholderiales</taxon>
        <taxon>Oxalobacteraceae</taxon>
        <taxon>Telluria group</taxon>
        <taxon>Massilia</taxon>
    </lineage>
</organism>
<proteinExistence type="predicted"/>
<feature type="signal peptide" evidence="1">
    <location>
        <begin position="1"/>
        <end position="25"/>
    </location>
</feature>
<sequence>MNGSSIKRFGSIPVLLAALAGGALTGCTSGLPGFGKVEAVQDDVITAGVHSAIRRDPDLKVSDLDVNTHQGIVRLQGFVSSADSVAAAASAARTVNGVKSVRNDLRLK</sequence>
<dbReference type="InterPro" id="IPR051686">
    <property type="entry name" value="Lipoprotein_DolP"/>
</dbReference>
<dbReference type="Gene3D" id="3.30.1340.30">
    <property type="match status" value="1"/>
</dbReference>
<protein>
    <submittedName>
        <fullName evidence="3">Hyperosmotically inducible protein</fullName>
    </submittedName>
</protein>
<comment type="caution">
    <text evidence="3">The sequence shown here is derived from an EMBL/GenBank/DDBJ whole genome shotgun (WGS) entry which is preliminary data.</text>
</comment>
<dbReference type="EMBL" id="JACHBX010000001">
    <property type="protein sequence ID" value="MBB6132451.1"/>
    <property type="molecule type" value="Genomic_DNA"/>
</dbReference>
<dbReference type="PANTHER" id="PTHR34606">
    <property type="entry name" value="BON DOMAIN-CONTAINING PROTEIN"/>
    <property type="match status" value="1"/>
</dbReference>
<keyword evidence="1" id="KW-0732">Signal</keyword>
<dbReference type="Proteomes" id="UP000540787">
    <property type="component" value="Unassembled WGS sequence"/>
</dbReference>
<evidence type="ECO:0000259" key="2">
    <source>
        <dbReference type="PROSITE" id="PS50914"/>
    </source>
</evidence>
<dbReference type="Pfam" id="PF04972">
    <property type="entry name" value="BON"/>
    <property type="match status" value="1"/>
</dbReference>
<gene>
    <name evidence="3" type="ORF">HD842_000562</name>
</gene>
<dbReference type="RefSeq" id="WP_183550663.1">
    <property type="nucleotide sequence ID" value="NZ_JACHBX010000001.1"/>
</dbReference>
<dbReference type="PROSITE" id="PS51257">
    <property type="entry name" value="PROKAR_LIPOPROTEIN"/>
    <property type="match status" value="1"/>
</dbReference>
<keyword evidence="4" id="KW-1185">Reference proteome</keyword>
<dbReference type="AlphaFoldDB" id="A0A7W9WXG4"/>
<evidence type="ECO:0000313" key="4">
    <source>
        <dbReference type="Proteomes" id="UP000540787"/>
    </source>
</evidence>
<reference evidence="3 4" key="1">
    <citation type="submission" date="2020-08" db="EMBL/GenBank/DDBJ databases">
        <title>The Agave Microbiome: Exploring the role of microbial communities in plant adaptations to desert environments.</title>
        <authorList>
            <person name="Partida-Martinez L.P."/>
        </authorList>
    </citation>
    <scope>NUCLEOTIDE SEQUENCE [LARGE SCALE GENOMIC DNA]</scope>
    <source>
        <strain evidence="3 4">AT3.2</strain>
    </source>
</reference>
<dbReference type="PANTHER" id="PTHR34606:SF16">
    <property type="entry name" value="BON DOMAIN-CONTAINING PROTEIN"/>
    <property type="match status" value="1"/>
</dbReference>
<feature type="domain" description="BON" evidence="2">
    <location>
        <begin position="41"/>
        <end position="108"/>
    </location>
</feature>
<evidence type="ECO:0000313" key="3">
    <source>
        <dbReference type="EMBL" id="MBB6132451.1"/>
    </source>
</evidence>